<evidence type="ECO:0000259" key="2">
    <source>
        <dbReference type="Pfam" id="PF07539"/>
    </source>
</evidence>
<protein>
    <submittedName>
        <fullName evidence="5">Uncharacterized protein</fullName>
    </submittedName>
</protein>
<name>A0A316Z649_9BASI</name>
<dbReference type="OrthoDB" id="360653at2759"/>
<dbReference type="STRING" id="58919.A0A316Z649"/>
<accession>A0A316Z649</accession>
<dbReference type="InterPro" id="IPR016024">
    <property type="entry name" value="ARM-type_fold"/>
</dbReference>
<dbReference type="RefSeq" id="XP_025597320.1">
    <property type="nucleotide sequence ID" value="XM_025740961.1"/>
</dbReference>
<dbReference type="InterPro" id="IPR011989">
    <property type="entry name" value="ARM-like"/>
</dbReference>
<feature type="region of interest" description="Disordered" evidence="1">
    <location>
        <begin position="54"/>
        <end position="81"/>
    </location>
</feature>
<feature type="domain" description="U3 small nucleolar RNA-associated protein 20" evidence="3">
    <location>
        <begin position="1955"/>
        <end position="2175"/>
    </location>
</feature>
<evidence type="ECO:0000259" key="4">
    <source>
        <dbReference type="Pfam" id="PF23099"/>
    </source>
</evidence>
<keyword evidence="6" id="KW-1185">Reference proteome</keyword>
<evidence type="ECO:0000313" key="6">
    <source>
        <dbReference type="Proteomes" id="UP000245946"/>
    </source>
</evidence>
<dbReference type="InterPro" id="IPR011430">
    <property type="entry name" value="UTP20_N"/>
</dbReference>
<feature type="region of interest" description="Disordered" evidence="1">
    <location>
        <begin position="2844"/>
        <end position="2901"/>
    </location>
</feature>
<feature type="region of interest" description="Disordered" evidence="1">
    <location>
        <begin position="330"/>
        <end position="359"/>
    </location>
</feature>
<evidence type="ECO:0000256" key="1">
    <source>
        <dbReference type="SAM" id="MobiDB-lite"/>
    </source>
</evidence>
<gene>
    <name evidence="5" type="ORF">FA09DRAFT_319956</name>
</gene>
<dbReference type="SUPFAM" id="SSF48371">
    <property type="entry name" value="ARM repeat"/>
    <property type="match status" value="2"/>
</dbReference>
<dbReference type="InterPro" id="IPR057525">
    <property type="entry name" value="UTP20_C"/>
</dbReference>
<feature type="compositionally biased region" description="Low complexity" evidence="1">
    <location>
        <begin position="1"/>
        <end position="21"/>
    </location>
</feature>
<feature type="region of interest" description="Disordered" evidence="1">
    <location>
        <begin position="2707"/>
        <end position="2730"/>
    </location>
</feature>
<dbReference type="Proteomes" id="UP000245946">
    <property type="component" value="Unassembled WGS sequence"/>
</dbReference>
<dbReference type="GO" id="GO:0032040">
    <property type="term" value="C:small-subunit processome"/>
    <property type="evidence" value="ECO:0007669"/>
    <property type="project" value="TreeGrafter"/>
</dbReference>
<dbReference type="InterPro" id="IPR052575">
    <property type="entry name" value="SSU_processome_comp_20"/>
</dbReference>
<proteinExistence type="predicted"/>
<sequence>MPPSRAASGSRSGSSSSGPSARPRKKASRETAFAKRLAAEKAARVASLAAAGATAAASSSSAARPRSALAKGKGRAAASSYDDPHPYRYKSFTDRLAAVHIDASRSARTHALAGLDGQGATAAAVATAPSSSLAAAAFDDDESEDEDALAAIHARTSIGVALAAWRELNLSLPFTSFAQQAAPLVQTLPLLLHHLPRLSSLLAGLLTSSAPDAHLAYEAALDLIPRLALDASAEFLPVFPELLGATLHAATVGRTQCGGDEKAAASVVEKAFESAAATLKCVAPLILRGQAADGLLQTWTLVRPYLGGSASEEPVPGDDVAMLPLGDTQSAPELVEQDEQEDAEADDDEMSRTVVSNRRRGRRVAPHVRRFASEALAHLVRKAKVPQLQSLASQMFADLADAESLDFARGIAGVWLEVSKSIDHRLQSNAVAQVSALLYAPASSSAQRQARLQIGSLVLTALVHHSQAVHLAELLDVLLDLVSAALDSYAESATAERAIALSDGTEWLRVLAGTRKGSRVADTKKPALFALLPRMATLAAELSQTASGDRERARLAQSLVTFVAVILPIGRIQELVGTGLKTVEALSPSSAPAGGTLNPAFSAVVIALGLSSVGWSGFGQFVMPAVIRSTTDILSQEGSAETEAALDLLAALHEQNQLVYTLHAAATPALARWRTSISRVVLSQLRDLADALDAGAQLDVLEARASSDASALRLVSLFPDEAAGAATQLRRITNLLVAKDPRETYDSSAYNEAALLASALNAFSDLLDAARSAGAAAALLGDLLADDGALAEACLAYAWHRTALSAFARLYRCARSMNVKNASPPALNRLAPALQDAVMSSDDVLRSAAVELLSLASASASTSLAAMPSRIAEIERIGLGVESVRDRNVRTRALARDLVRAAEANAKEASLSVVAELVIRFVVGTCKLNFRPLWDESRAALVELATRFGEDVWRIAFSELQHAAPLPAAPVNWQRSELDELEADSDVLDSAADEQSTDARAEKHFIDPQLSARCAIIKARLDASRRGAAGRQTATLRTLAREQTPEGRLDVLNYTTQILKTFGDLTILVERHNAPLMEHFFAAIRDDRVHDEDDEADAPEEEASRVAATEGGVRLTLRERRARLCAYLELFSRFSNPKALLRSEELHSYLYSLCATGDEKVQKLALDCVLSWKDPAQVPYKARLHTLLDAPRFRDELTALNLSPDGDTIQPGHRARLMPLLLRLLFGLMISRRGRSSSAAGQGARKAAILAALRGCDSGDLRTLVDLMLAPFAEQVPTSAGTFTFSETACTASARRQSGFISLLADVIKHLGLVTVPLWPLLIGTTLNLARHADLAARASRGKATLGLRALRQAAIRRIAEFFRQPTTAFDWEPFLPALFSGLVSPRLSLLSSESVQSPSALLELFHTWTGRADTAPYLVRFDATLLPNVYACLAAPTAKPPVISCILELLERLLSADNDALAGDAAAADIRSVVVRPHISPLLAGMTPLLRRYASAGGIDRARDELMRRQIRILADVGPLVTEAGDASALLELLGPMLRKSNHVIPERTKTDLLQIFCDLLLLTPEFQDPTSETFSRHYALFSGAFSMLRSRPARTTLGGLFRQFSKIDPSLVRVAGWLEALNSFSTKRMEEPDFDRRLAAFDELNDERALPDPPLSPAEWLPIVHNMLFFIQDTEELAFRTNAGLSLRCFVVATESCCDAEQTTKMRELFHNVVYPGLRKCLRSRSELVRREVLSVLGTAVQHLGHCFETLGEMRGLLADGDEEANFFNNIHHIQVHRRSRALRRLGDQAAQGTLRSKAIAEIFAPLVTHFLQSGNVQLHDHNLVNETIACLGRLARQMVWGAYNALLWRFLKLANEASAAQKVFVRAAMALLDAFHFDMDAQAQLETADDGREEEMDDEGKPVDPAAVDSLPVAEEQSAEKEAARAAAKSTKILDAVTGRLLPALMGYLEQKDESDDAVRLPVAVGVVRVVQRLPTHVKETHIRKLLNTLAKVLKSKSQETRDLARDTLAKVATALGASYFPDMLRELRRALVRGPQLAVLAFTVHTLLVHLTTMAESPLTLLDAGIDDVVHVATEDVFGHTSEDRVGIESRTKMREMRQSKSLDTFEQLARIAAPARISALLLPLRDIMQQTEAHKAIVSVEDVLRRIASGINANVHLDAATFLVLCHSLISRNAVFLQPRATAGEGRKGKSLLGYRFAVHMKRADVEAGLSAQDHYARNAHRFVVFGLDLLIVAMRRARFDFHSADTLARLDPLVSVVGNTLYASDASVVNAGLKGVSALVKCPLPALETALPVYIKQILAAINREGSAQSDIAQAALKALTSILREAKSAHFKDRQLGDLLSLVVVDIEEPGAQSAIFALLRAVIARRLVVPEVYDIMDRVAEMLVTNQSAQVRDTCRAAFLQFLLDFPQGKQRLRNQVRFLAKNVSYDFESGRLSVMELLSAVLTKFDDGVLREHADVLFVSLVMALANDDSALCRAQAASLIKMLISVVEVDHRARLAQLTHSWAEQSERSELARVAMQVYSLMLEAAPENASAWASRALVAASSCLADAASALVELESDQFFDPMDVDGGLDWQLPYQALQTVEGLHAHVAALVDARGSAATWSSVRELLLFPHAWVRLGASRLLGLLFSPVDPLRPAAGKALEESPFSLESLIDIARKLTLQLRAPRIDEGASTQAVKNLLYIGRCFALCPAPSHARTASPAQADESDAEDEDDEGVDAARGVQENPLAWLFTKLSYTARAAQLARADMQPQTEQAAAVLRWFAAMAMHLEPERTVDFLPHILGPLFRILDDEGLKGAKLEELKTLATEVQDVIQSRVGTTRYASAYTSVRQRALEKRRERKTAKLMQGIADPEKAAKRKARDNLKKHDARKRKSNAYAETKQRTRPLKHH</sequence>
<dbReference type="Pfam" id="PF20416">
    <property type="entry name" value="UTP20"/>
    <property type="match status" value="1"/>
</dbReference>
<dbReference type="InterPro" id="IPR046523">
    <property type="entry name" value="UTP20_dom"/>
</dbReference>
<feature type="compositionally biased region" description="Basic and acidic residues" evidence="1">
    <location>
        <begin position="2862"/>
        <end position="2877"/>
    </location>
</feature>
<feature type="region of interest" description="Disordered" evidence="1">
    <location>
        <begin position="1"/>
        <end position="34"/>
    </location>
</feature>
<dbReference type="Gene3D" id="1.25.10.10">
    <property type="entry name" value="Leucine-rich Repeat Variant"/>
    <property type="match status" value="1"/>
</dbReference>
<feature type="compositionally biased region" description="Acidic residues" evidence="1">
    <location>
        <begin position="335"/>
        <end position="349"/>
    </location>
</feature>
<dbReference type="PANTHER" id="PTHR17695:SF11">
    <property type="entry name" value="SMALL SUBUNIT PROCESSOME COMPONENT 20 HOMOLOG"/>
    <property type="match status" value="1"/>
</dbReference>
<feature type="domain" description="U3 small nucleolar RNA-associated protein 20 N-terminal" evidence="2">
    <location>
        <begin position="1120"/>
        <end position="1728"/>
    </location>
</feature>
<reference evidence="5 6" key="1">
    <citation type="journal article" date="2018" name="Mol. Biol. Evol.">
        <title>Broad Genomic Sampling Reveals a Smut Pathogenic Ancestry of the Fungal Clade Ustilaginomycotina.</title>
        <authorList>
            <person name="Kijpornyongpan T."/>
            <person name="Mondo S.J."/>
            <person name="Barry K."/>
            <person name="Sandor L."/>
            <person name="Lee J."/>
            <person name="Lipzen A."/>
            <person name="Pangilinan J."/>
            <person name="LaButti K."/>
            <person name="Hainaut M."/>
            <person name="Henrissat B."/>
            <person name="Grigoriev I.V."/>
            <person name="Spatafora J.W."/>
            <person name="Aime M.C."/>
        </authorList>
    </citation>
    <scope>NUCLEOTIDE SEQUENCE [LARGE SCALE GENOMIC DNA]</scope>
    <source>
        <strain evidence="5 6">MCA 4186</strain>
    </source>
</reference>
<feature type="domain" description="U3 small nucleolar RNA-associated protein 20 C-terminal" evidence="4">
    <location>
        <begin position="2626"/>
        <end position="2885"/>
    </location>
</feature>
<evidence type="ECO:0000259" key="3">
    <source>
        <dbReference type="Pfam" id="PF20416"/>
    </source>
</evidence>
<dbReference type="Pfam" id="PF23099">
    <property type="entry name" value="UTP20_C"/>
    <property type="match status" value="1"/>
</dbReference>
<dbReference type="PANTHER" id="PTHR17695">
    <property type="entry name" value="SMALL SUBUNIT PROCESSOME COMPONENT 20 HOMOLOG"/>
    <property type="match status" value="1"/>
</dbReference>
<feature type="compositionally biased region" description="Acidic residues" evidence="1">
    <location>
        <begin position="2715"/>
        <end position="2727"/>
    </location>
</feature>
<evidence type="ECO:0000313" key="5">
    <source>
        <dbReference type="EMBL" id="PWN97041.1"/>
    </source>
</evidence>
<dbReference type="GO" id="GO:0030686">
    <property type="term" value="C:90S preribosome"/>
    <property type="evidence" value="ECO:0007669"/>
    <property type="project" value="TreeGrafter"/>
</dbReference>
<feature type="compositionally biased region" description="Low complexity" evidence="1">
    <location>
        <begin position="54"/>
        <end position="71"/>
    </location>
</feature>
<dbReference type="GeneID" id="37268505"/>
<dbReference type="Pfam" id="PF07539">
    <property type="entry name" value="UTP20_N"/>
    <property type="match status" value="1"/>
</dbReference>
<organism evidence="5 6">
    <name type="scientific">Tilletiopsis washingtonensis</name>
    <dbReference type="NCBI Taxonomy" id="58919"/>
    <lineage>
        <taxon>Eukaryota</taxon>
        <taxon>Fungi</taxon>
        <taxon>Dikarya</taxon>
        <taxon>Basidiomycota</taxon>
        <taxon>Ustilaginomycotina</taxon>
        <taxon>Exobasidiomycetes</taxon>
        <taxon>Entylomatales</taxon>
        <taxon>Entylomatales incertae sedis</taxon>
        <taxon>Tilletiopsis</taxon>
    </lineage>
</organism>
<dbReference type="EMBL" id="KZ819296">
    <property type="protein sequence ID" value="PWN97041.1"/>
    <property type="molecule type" value="Genomic_DNA"/>
</dbReference>